<gene>
    <name evidence="12" type="primary">STE18_2</name>
    <name evidence="12" type="ORF">IWQ62_003162</name>
</gene>
<sequence length="74" mass="8425">MYPQPLNNQALEARYQKLVHYKQRLAEQLSLPRIPVSAASQLLVQYIRETHDPMLPSVWGSRGDDPFTAGQNSC</sequence>
<dbReference type="SMART" id="SM01224">
    <property type="entry name" value="G_gamma"/>
    <property type="match status" value="1"/>
</dbReference>
<dbReference type="PANTHER" id="PTHR28189">
    <property type="entry name" value="GUANINE NUCLEOTIDE-BINDING PROTEIN SUBUNIT GAMMA"/>
    <property type="match status" value="1"/>
</dbReference>
<evidence type="ECO:0000256" key="7">
    <source>
        <dbReference type="ARBA" id="ARBA00023224"/>
    </source>
</evidence>
<evidence type="ECO:0000256" key="10">
    <source>
        <dbReference type="SAM" id="MobiDB-lite"/>
    </source>
</evidence>
<comment type="subcellular location">
    <subcellularLocation>
        <location evidence="1">Membrane</location>
    </subcellularLocation>
</comment>
<evidence type="ECO:0000313" key="13">
    <source>
        <dbReference type="Proteomes" id="UP001150925"/>
    </source>
</evidence>
<proteinExistence type="inferred from homology"/>
<keyword evidence="4" id="KW-0488">Methylation</keyword>
<feature type="region of interest" description="Disordered" evidence="10">
    <location>
        <begin position="55"/>
        <end position="74"/>
    </location>
</feature>
<dbReference type="Proteomes" id="UP001150925">
    <property type="component" value="Unassembled WGS sequence"/>
</dbReference>
<dbReference type="PANTHER" id="PTHR28189:SF1">
    <property type="entry name" value="GUANINE NUCLEOTIDE-BINDING PROTEIN SUBUNIT GAMMA"/>
    <property type="match status" value="1"/>
</dbReference>
<feature type="domain" description="G protein gamma" evidence="11">
    <location>
        <begin position="9"/>
        <end position="70"/>
    </location>
</feature>
<dbReference type="EMBL" id="JANBPY010000802">
    <property type="protein sequence ID" value="KAJ1963613.1"/>
    <property type="molecule type" value="Genomic_DNA"/>
</dbReference>
<dbReference type="GO" id="GO:0000750">
    <property type="term" value="P:pheromone-dependent signal transduction involved in conjugation with cellular fusion"/>
    <property type="evidence" value="ECO:0007669"/>
    <property type="project" value="InterPro"/>
</dbReference>
<keyword evidence="7" id="KW-0807">Transducer</keyword>
<evidence type="ECO:0000256" key="3">
    <source>
        <dbReference type="ARBA" id="ARBA00016111"/>
    </source>
</evidence>
<organism evidence="12 13">
    <name type="scientific">Dispira parvispora</name>
    <dbReference type="NCBI Taxonomy" id="1520584"/>
    <lineage>
        <taxon>Eukaryota</taxon>
        <taxon>Fungi</taxon>
        <taxon>Fungi incertae sedis</taxon>
        <taxon>Zoopagomycota</taxon>
        <taxon>Kickxellomycotina</taxon>
        <taxon>Dimargaritomycetes</taxon>
        <taxon>Dimargaritales</taxon>
        <taxon>Dimargaritaceae</taxon>
        <taxon>Dispira</taxon>
    </lineage>
</organism>
<evidence type="ECO:0000256" key="5">
    <source>
        <dbReference type="ARBA" id="ARBA00023136"/>
    </source>
</evidence>
<dbReference type="AlphaFoldDB" id="A0A9W8E361"/>
<evidence type="ECO:0000313" key="12">
    <source>
        <dbReference type="EMBL" id="KAJ1963613.1"/>
    </source>
</evidence>
<evidence type="ECO:0000256" key="9">
    <source>
        <dbReference type="ARBA" id="ARBA00023289"/>
    </source>
</evidence>
<dbReference type="GO" id="GO:0007186">
    <property type="term" value="P:G protein-coupled receptor signaling pathway"/>
    <property type="evidence" value="ECO:0007669"/>
    <property type="project" value="InterPro"/>
</dbReference>
<keyword evidence="6" id="KW-0564">Palmitate</keyword>
<dbReference type="InterPro" id="IPR041848">
    <property type="entry name" value="Ste18_fungal"/>
</dbReference>
<keyword evidence="8" id="KW-0449">Lipoprotein</keyword>
<dbReference type="InterPro" id="IPR015898">
    <property type="entry name" value="G-protein_gamma-like_dom"/>
</dbReference>
<comment type="caution">
    <text evidence="12">The sequence shown here is derived from an EMBL/GenBank/DDBJ whole genome shotgun (WGS) entry which is preliminary data.</text>
</comment>
<accession>A0A9W8E361</accession>
<reference evidence="12" key="1">
    <citation type="submission" date="2022-07" db="EMBL/GenBank/DDBJ databases">
        <title>Phylogenomic reconstructions and comparative analyses of Kickxellomycotina fungi.</title>
        <authorList>
            <person name="Reynolds N.K."/>
            <person name="Stajich J.E."/>
            <person name="Barry K."/>
            <person name="Grigoriev I.V."/>
            <person name="Crous P."/>
            <person name="Smith M.E."/>
        </authorList>
    </citation>
    <scope>NUCLEOTIDE SEQUENCE</scope>
    <source>
        <strain evidence="12">RSA 1196</strain>
    </source>
</reference>
<keyword evidence="13" id="KW-1185">Reference proteome</keyword>
<keyword evidence="9" id="KW-0636">Prenylation</keyword>
<dbReference type="Pfam" id="PF00631">
    <property type="entry name" value="G-gamma"/>
    <property type="match status" value="1"/>
</dbReference>
<dbReference type="GO" id="GO:0005834">
    <property type="term" value="C:heterotrimeric G-protein complex"/>
    <property type="evidence" value="ECO:0007669"/>
    <property type="project" value="TreeGrafter"/>
</dbReference>
<protein>
    <recommendedName>
        <fullName evidence="3">Guanine nucleotide-binding protein subunit gamma</fullName>
    </recommendedName>
</protein>
<evidence type="ECO:0000259" key="11">
    <source>
        <dbReference type="SMART" id="SM01224"/>
    </source>
</evidence>
<dbReference type="OrthoDB" id="19232at2759"/>
<dbReference type="InterPro" id="IPR036284">
    <property type="entry name" value="GGL_sf"/>
</dbReference>
<dbReference type="Gene3D" id="4.10.260.10">
    <property type="entry name" value="Transducin (heterotrimeric G protein), gamma chain"/>
    <property type="match status" value="1"/>
</dbReference>
<evidence type="ECO:0000256" key="4">
    <source>
        <dbReference type="ARBA" id="ARBA00022481"/>
    </source>
</evidence>
<dbReference type="GO" id="GO:0031681">
    <property type="term" value="F:G-protein beta-subunit binding"/>
    <property type="evidence" value="ECO:0007669"/>
    <property type="project" value="InterPro"/>
</dbReference>
<name>A0A9W8E361_9FUNG</name>
<evidence type="ECO:0000256" key="8">
    <source>
        <dbReference type="ARBA" id="ARBA00023288"/>
    </source>
</evidence>
<comment type="similarity">
    <text evidence="2">Belongs to the G protein gamma family.</text>
</comment>
<evidence type="ECO:0000256" key="6">
    <source>
        <dbReference type="ARBA" id="ARBA00023139"/>
    </source>
</evidence>
<keyword evidence="5" id="KW-0472">Membrane</keyword>
<evidence type="ECO:0000256" key="2">
    <source>
        <dbReference type="ARBA" id="ARBA00007431"/>
    </source>
</evidence>
<feature type="non-terminal residue" evidence="12">
    <location>
        <position position="74"/>
    </location>
</feature>
<evidence type="ECO:0000256" key="1">
    <source>
        <dbReference type="ARBA" id="ARBA00004370"/>
    </source>
</evidence>
<dbReference type="SUPFAM" id="SSF48670">
    <property type="entry name" value="Transducin (heterotrimeric G protein), gamma chain"/>
    <property type="match status" value="1"/>
</dbReference>